<keyword evidence="2" id="KW-0677">Repeat</keyword>
<proteinExistence type="inferred from homology"/>
<evidence type="ECO:0000313" key="7">
    <source>
        <dbReference type="EMBL" id="KAK9210319.1"/>
    </source>
</evidence>
<keyword evidence="8" id="KW-1185">Reference proteome</keyword>
<feature type="domain" description="JmjC" evidence="6">
    <location>
        <begin position="495"/>
        <end position="656"/>
    </location>
</feature>
<dbReference type="Proteomes" id="UP001428341">
    <property type="component" value="Unassembled WGS sequence"/>
</dbReference>
<keyword evidence="3 5" id="KW-0408">Iron</keyword>
<evidence type="ECO:0000256" key="1">
    <source>
        <dbReference type="ARBA" id="ARBA00022723"/>
    </source>
</evidence>
<evidence type="ECO:0000259" key="6">
    <source>
        <dbReference type="PROSITE" id="PS51184"/>
    </source>
</evidence>
<organism evidence="7 8">
    <name type="scientific">Citrus x changshan-huyou</name>
    <dbReference type="NCBI Taxonomy" id="2935761"/>
    <lineage>
        <taxon>Eukaryota</taxon>
        <taxon>Viridiplantae</taxon>
        <taxon>Streptophyta</taxon>
        <taxon>Embryophyta</taxon>
        <taxon>Tracheophyta</taxon>
        <taxon>Spermatophyta</taxon>
        <taxon>Magnoliopsida</taxon>
        <taxon>eudicotyledons</taxon>
        <taxon>Gunneridae</taxon>
        <taxon>Pentapetalae</taxon>
        <taxon>rosids</taxon>
        <taxon>malvids</taxon>
        <taxon>Sapindales</taxon>
        <taxon>Rutaceae</taxon>
        <taxon>Aurantioideae</taxon>
        <taxon>Citrus</taxon>
    </lineage>
</organism>
<keyword evidence="5" id="KW-0223">Dioxygenase</keyword>
<keyword evidence="5" id="KW-0560">Oxidoreductase</keyword>
<dbReference type="PROSITE" id="PS51184">
    <property type="entry name" value="JMJC"/>
    <property type="match status" value="1"/>
</dbReference>
<dbReference type="PROSITE" id="PS50176">
    <property type="entry name" value="ARM_REPEAT"/>
    <property type="match status" value="1"/>
</dbReference>
<dbReference type="SUPFAM" id="SSF51197">
    <property type="entry name" value="Clavaminate synthase-like"/>
    <property type="match status" value="1"/>
</dbReference>
<sequence length="847" mass="95551">MPRSQIDNDIRASILTIAFAPIQIPKFRIGSVSGYYRNPKAILFYARGVLKQLNQRRGGRGTALLCCSVKKISNMKKMGKKKKKRKQKQDNTNSIFAILVAALSNSNNNYSEFIIKKCLNRLRLSLLSQSQPTLPIPILSLLPVLLNSKCSGGIAGLSAEIVGAASLLSLETNEQIAADAEVVRGLVSLLRNSEKRVLVAAANAVLDLSTTSVGRQKLLESSALEALLLIFRQVHRSSTLVSLCAGENGNEASLCIACEEDEFLVLLLDAAIVLINSCDIEQLLRIPRKLYESLFVFLKELWIKVRDQLLSGNIMRSNREKHFCSSKITVNSLAESIFRLSLNADQLTTISKERVERSIFSLNEGSFENFIVNYWEASPFLVRRSTDSLIEGNDIFTSFVQGLSSQESVCSFLSCIFQHLISCLPIASDELDILSFLNDMRHKLGCPLVYEQDIRVLKTDKISKKEVHFFPRISDYFDVKDPYLIYANDISKCEEAYKEGYTIALRGMEFRFECLANIADGLASLFGQPSVGANMYLTPPNSQGLASHYDDHCVFVCQLFGTKQWKIFAQPSVQLPRLYNPCDIVNGVEAESSMAECRQFLLREGDILYIPRGFSHEACTEDDGRTGLAEFSLHLTLGVEVERPFEWEGFAHVALCCWNQAQKIHHHASIESFSGILNLMSVNLLHLLIGLFGHSDPTFRKACLVGAVSRPSDTKDWFYLNQKTIFNELIGKISADSNFLELLSSMEVAIRENIDPFQQMRWLQLLDWNRETLEGHDRNLPFTEAEIMFPLYAEHKDIAETAFMQVKSKFCSEVSFEDVIERYKMLLGKYKETRKQYMNGMLSLHCN</sequence>
<name>A0AAP0MJG8_9ROSI</name>
<evidence type="ECO:0000256" key="2">
    <source>
        <dbReference type="ARBA" id="ARBA00022737"/>
    </source>
</evidence>
<evidence type="ECO:0000256" key="5">
    <source>
        <dbReference type="RuleBase" id="RU366061"/>
    </source>
</evidence>
<dbReference type="PANTHER" id="PTHR13096:SF9">
    <property type="entry name" value="BIFUNCTIONAL LYSINE-SPECIFIC DEMETHYLASE AND HISTIDYL-HYDROXYLASE"/>
    <property type="match status" value="1"/>
</dbReference>
<comment type="similarity">
    <text evidence="5">Belongs to the ROX family.</text>
</comment>
<keyword evidence="5" id="KW-0539">Nucleus</keyword>
<evidence type="ECO:0000256" key="4">
    <source>
        <dbReference type="PROSITE-ProRule" id="PRU00259"/>
    </source>
</evidence>
<comment type="subcellular location">
    <subcellularLocation>
        <location evidence="5">Nucleus</location>
    </subcellularLocation>
</comment>
<evidence type="ECO:0000256" key="3">
    <source>
        <dbReference type="ARBA" id="ARBA00023004"/>
    </source>
</evidence>
<comment type="function">
    <text evidence="5">Oxygenase that can act as both a histone lysine demethylase and a ribosomal histidine hydroxylase.</text>
</comment>
<protein>
    <recommendedName>
        <fullName evidence="5">Bifunctional lysine-specific demethylase and histidyl-hydroxylase</fullName>
        <ecNumber evidence="5">1.14.11.-</ecNumber>
    </recommendedName>
</protein>
<dbReference type="InterPro" id="IPR000225">
    <property type="entry name" value="Armadillo"/>
</dbReference>
<dbReference type="GO" id="GO:0032453">
    <property type="term" value="F:histone H3K4 demethylase activity"/>
    <property type="evidence" value="ECO:0007669"/>
    <property type="project" value="TreeGrafter"/>
</dbReference>
<dbReference type="PANTHER" id="PTHR13096">
    <property type="entry name" value="MINA53 MYC INDUCED NUCLEAR ANTIGEN"/>
    <property type="match status" value="1"/>
</dbReference>
<dbReference type="EMBL" id="JBCGBO010000004">
    <property type="protein sequence ID" value="KAK9210319.1"/>
    <property type="molecule type" value="Genomic_DNA"/>
</dbReference>
<comment type="caution">
    <text evidence="7">The sequence shown here is derived from an EMBL/GenBank/DDBJ whole genome shotgun (WGS) entry which is preliminary data.</text>
</comment>
<keyword evidence="1 5" id="KW-0479">Metal-binding</keyword>
<evidence type="ECO:0000313" key="8">
    <source>
        <dbReference type="Proteomes" id="UP001428341"/>
    </source>
</evidence>
<keyword evidence="5" id="KW-0805">Transcription regulation</keyword>
<dbReference type="EC" id="1.14.11.-" evidence="5"/>
<dbReference type="AlphaFoldDB" id="A0AAP0MJG8"/>
<accession>A0AAP0MJG8</accession>
<keyword evidence="5" id="KW-0804">Transcription</keyword>
<gene>
    <name evidence="7" type="ORF">WN944_002689</name>
</gene>
<dbReference type="GO" id="GO:0005730">
    <property type="term" value="C:nucleolus"/>
    <property type="evidence" value="ECO:0007669"/>
    <property type="project" value="TreeGrafter"/>
</dbReference>
<feature type="repeat" description="ARM" evidence="4">
    <location>
        <begin position="181"/>
        <end position="223"/>
    </location>
</feature>
<reference evidence="7 8" key="1">
    <citation type="submission" date="2024-05" db="EMBL/GenBank/DDBJ databases">
        <title>Haplotype-resolved chromosome-level genome assembly of Huyou (Citrus changshanensis).</title>
        <authorList>
            <person name="Miao C."/>
            <person name="Chen W."/>
            <person name="Wu Y."/>
            <person name="Wang L."/>
            <person name="Zhao S."/>
            <person name="Grierson D."/>
            <person name="Xu C."/>
            <person name="Chen K."/>
        </authorList>
    </citation>
    <scope>NUCLEOTIDE SEQUENCE [LARGE SCALE GENOMIC DNA]</scope>
    <source>
        <strain evidence="7">01-14</strain>
        <tissue evidence="7">Leaf</tissue>
    </source>
</reference>
<dbReference type="Pfam" id="PF08007">
    <property type="entry name" value="JmjC_2"/>
    <property type="match status" value="1"/>
</dbReference>
<dbReference type="InterPro" id="IPR003347">
    <property type="entry name" value="JmjC_dom"/>
</dbReference>
<comment type="cofactor">
    <cofactor evidence="5">
        <name>Fe(2+)</name>
        <dbReference type="ChEBI" id="CHEBI:29033"/>
    </cofactor>
    <text evidence="5">Binds 1 Fe(2+) ion per subunit.</text>
</comment>
<dbReference type="InterPro" id="IPR039994">
    <property type="entry name" value="NO66-like"/>
</dbReference>
<dbReference type="GO" id="GO:0051864">
    <property type="term" value="F:histone H3K36 demethylase activity"/>
    <property type="evidence" value="ECO:0007669"/>
    <property type="project" value="TreeGrafter"/>
</dbReference>
<dbReference type="Gene3D" id="2.60.120.650">
    <property type="entry name" value="Cupin"/>
    <property type="match status" value="1"/>
</dbReference>
<dbReference type="GO" id="GO:0005506">
    <property type="term" value="F:iron ion binding"/>
    <property type="evidence" value="ECO:0007669"/>
    <property type="project" value="UniProtKB-UniRule"/>
</dbReference>